<accession>A0AAW0F4P9</accession>
<evidence type="ECO:0008006" key="3">
    <source>
        <dbReference type="Google" id="ProtNLM"/>
    </source>
</evidence>
<evidence type="ECO:0000313" key="1">
    <source>
        <dbReference type="EMBL" id="KAK7201233.1"/>
    </source>
</evidence>
<reference evidence="1 2" key="1">
    <citation type="journal article" date="2021" name="MBio">
        <title>A New Model Trypanosomatid, Novymonas esmeraldas: Genomic Perception of Its 'Candidatus Pandoraea novymonadis' Endosymbiont.</title>
        <authorList>
            <person name="Zakharova A."/>
            <person name="Saura A."/>
            <person name="Butenko A."/>
            <person name="Podesvova L."/>
            <person name="Warmusova S."/>
            <person name="Kostygov A.Y."/>
            <person name="Nenarokova A."/>
            <person name="Lukes J."/>
            <person name="Opperdoes F.R."/>
            <person name="Yurchenko V."/>
        </authorList>
    </citation>
    <scope>NUCLEOTIDE SEQUENCE [LARGE SCALE GENOMIC DNA]</scope>
    <source>
        <strain evidence="1 2">E262AT.01</strain>
    </source>
</reference>
<proteinExistence type="predicted"/>
<protein>
    <recommendedName>
        <fullName evidence="3">PAS domain-containing protein</fullName>
    </recommendedName>
</protein>
<comment type="caution">
    <text evidence="1">The sequence shown here is derived from an EMBL/GenBank/DDBJ whole genome shotgun (WGS) entry which is preliminary data.</text>
</comment>
<keyword evidence="2" id="KW-1185">Reference proteome</keyword>
<sequence>MQPRVQARFDELWRLLSSPGPNDPGPPPSARIYQGDASALMDAGVFDAGLTAPYERVGHAPFSVVEDKSTGKRRRFIAWPRMKNAADPHEAEVPLGYVTGHLGAVWGECASNLDLKAARAAFRCHLEDGTLVELARLPMGYVARPEAMQLLTSALVGAPSVAAGGCRCPSVLKVDVWIDNVRIAGPPR</sequence>
<name>A0AAW0F4P9_9TRYP</name>
<dbReference type="Proteomes" id="UP001430356">
    <property type="component" value="Unassembled WGS sequence"/>
</dbReference>
<organism evidence="1 2">
    <name type="scientific">Novymonas esmeraldas</name>
    <dbReference type="NCBI Taxonomy" id="1808958"/>
    <lineage>
        <taxon>Eukaryota</taxon>
        <taxon>Discoba</taxon>
        <taxon>Euglenozoa</taxon>
        <taxon>Kinetoplastea</taxon>
        <taxon>Metakinetoplastina</taxon>
        <taxon>Trypanosomatida</taxon>
        <taxon>Trypanosomatidae</taxon>
        <taxon>Novymonas</taxon>
    </lineage>
</organism>
<dbReference type="EMBL" id="JAECZO010000013">
    <property type="protein sequence ID" value="KAK7201233.1"/>
    <property type="molecule type" value="Genomic_DNA"/>
</dbReference>
<dbReference type="AlphaFoldDB" id="A0AAW0F4P9"/>
<gene>
    <name evidence="1" type="ORF">NESM_000184900</name>
</gene>
<evidence type="ECO:0000313" key="2">
    <source>
        <dbReference type="Proteomes" id="UP001430356"/>
    </source>
</evidence>